<evidence type="ECO:0000256" key="5">
    <source>
        <dbReference type="ARBA" id="ARBA00023136"/>
    </source>
</evidence>
<evidence type="ECO:0000313" key="8">
    <source>
        <dbReference type="EMBL" id="MCY0389044.1"/>
    </source>
</evidence>
<keyword evidence="5 6" id="KW-0472">Membrane</keyword>
<name>A0ABT3ZR60_9BURK</name>
<evidence type="ECO:0000256" key="2">
    <source>
        <dbReference type="ARBA" id="ARBA00022475"/>
    </source>
</evidence>
<dbReference type="SUPFAM" id="SSF103473">
    <property type="entry name" value="MFS general substrate transporter"/>
    <property type="match status" value="1"/>
</dbReference>
<organism evidence="8 9">
    <name type="scientific">Robbsia betulipollinis</name>
    <dbReference type="NCBI Taxonomy" id="2981849"/>
    <lineage>
        <taxon>Bacteria</taxon>
        <taxon>Pseudomonadati</taxon>
        <taxon>Pseudomonadota</taxon>
        <taxon>Betaproteobacteria</taxon>
        <taxon>Burkholderiales</taxon>
        <taxon>Burkholderiaceae</taxon>
        <taxon>Robbsia</taxon>
    </lineage>
</organism>
<feature type="domain" description="Major facilitator superfamily (MFS) profile" evidence="7">
    <location>
        <begin position="9"/>
        <end position="423"/>
    </location>
</feature>
<dbReference type="PROSITE" id="PS50850">
    <property type="entry name" value="MFS"/>
    <property type="match status" value="1"/>
</dbReference>
<evidence type="ECO:0000313" key="9">
    <source>
        <dbReference type="Proteomes" id="UP001082899"/>
    </source>
</evidence>
<keyword evidence="2" id="KW-1003">Cell membrane</keyword>
<feature type="transmembrane region" description="Helical" evidence="6">
    <location>
        <begin position="78"/>
        <end position="106"/>
    </location>
</feature>
<feature type="transmembrane region" description="Helical" evidence="6">
    <location>
        <begin position="334"/>
        <end position="356"/>
    </location>
</feature>
<feature type="transmembrane region" description="Helical" evidence="6">
    <location>
        <begin position="368"/>
        <end position="391"/>
    </location>
</feature>
<keyword evidence="4 6" id="KW-1133">Transmembrane helix</keyword>
<evidence type="ECO:0000259" key="7">
    <source>
        <dbReference type="PROSITE" id="PS50850"/>
    </source>
</evidence>
<evidence type="ECO:0000256" key="4">
    <source>
        <dbReference type="ARBA" id="ARBA00022989"/>
    </source>
</evidence>
<dbReference type="InterPro" id="IPR050382">
    <property type="entry name" value="MFS_Na/Anion_cotransporter"/>
</dbReference>
<feature type="transmembrane region" description="Helical" evidence="6">
    <location>
        <begin position="397"/>
        <end position="419"/>
    </location>
</feature>
<keyword evidence="3 6" id="KW-0812">Transmembrane</keyword>
<sequence length="432" mass="46308">MKTRYRWVIAALLFFAGMLNYLDRAALSVVAPIVKAELHIGDAQMGLLFSSFFIGYCVFCFVGGWAADKYGPRRVFMLAGGFWSVFCGATALAGNFASLLVARVAFGLAEGPMGTTTNKAISNWFPRREAGRAVGLTNAGQPLGAAIAGPIVGLVAVRFGWRISFVVIAALGFVWMIVWWRCFRDDPAVHPAVSAEETEWIVADRHRLPTTGAGTVPDAVRPAHGVLHYLLSWPVLGVAAAFFAFNYVLYFFLSWLPSYFTDYQHLDIKHMSVVGVLPWLGATLGFVLGGMLSDALYRKTGDVLFARKTVIMLGLGVSAVCVLAVSRVGSLVPAVALIAIASLFAFMTPQACWSLLQDIVPRERIGATGGFVHLLANLAGILSPSITGFMIQYGAGYASAFVLASVLAAVGMLALGLAVREGNVARLRRVSA</sequence>
<accession>A0ABT3ZR60</accession>
<reference evidence="8" key="1">
    <citation type="submission" date="2022-11" db="EMBL/GenBank/DDBJ databases">
        <title>Robbsia betulipollinis sp. nov., isolated from pollen of birch (Betula pendula).</title>
        <authorList>
            <person name="Shi H."/>
            <person name="Ambika Manirajan B."/>
            <person name="Ratering S."/>
            <person name="Geissler-Plaum R."/>
            <person name="Schnell S."/>
        </authorList>
    </citation>
    <scope>NUCLEOTIDE SEQUENCE</scope>
    <source>
        <strain evidence="8">Bb-Pol-6</strain>
    </source>
</reference>
<evidence type="ECO:0000256" key="1">
    <source>
        <dbReference type="ARBA" id="ARBA00004651"/>
    </source>
</evidence>
<dbReference type="InterPro" id="IPR036259">
    <property type="entry name" value="MFS_trans_sf"/>
</dbReference>
<dbReference type="EMBL" id="JAPMXC010000010">
    <property type="protein sequence ID" value="MCY0389044.1"/>
    <property type="molecule type" value="Genomic_DNA"/>
</dbReference>
<dbReference type="Proteomes" id="UP001082899">
    <property type="component" value="Unassembled WGS sequence"/>
</dbReference>
<evidence type="ECO:0000256" key="6">
    <source>
        <dbReference type="SAM" id="Phobius"/>
    </source>
</evidence>
<dbReference type="PIRSF" id="PIRSF002808">
    <property type="entry name" value="Hexose_phosphate_transp"/>
    <property type="match status" value="1"/>
</dbReference>
<dbReference type="PANTHER" id="PTHR11662:SF399">
    <property type="entry name" value="FI19708P1-RELATED"/>
    <property type="match status" value="1"/>
</dbReference>
<dbReference type="InterPro" id="IPR020846">
    <property type="entry name" value="MFS_dom"/>
</dbReference>
<comment type="subcellular location">
    <subcellularLocation>
        <location evidence="1">Cell membrane</location>
        <topology evidence="1">Multi-pass membrane protein</topology>
    </subcellularLocation>
</comment>
<proteinExistence type="predicted"/>
<feature type="transmembrane region" description="Helical" evidence="6">
    <location>
        <begin position="309"/>
        <end position="328"/>
    </location>
</feature>
<dbReference type="InterPro" id="IPR011701">
    <property type="entry name" value="MFS"/>
</dbReference>
<feature type="transmembrane region" description="Helical" evidence="6">
    <location>
        <begin position="159"/>
        <end position="180"/>
    </location>
</feature>
<dbReference type="PANTHER" id="PTHR11662">
    <property type="entry name" value="SOLUTE CARRIER FAMILY 17"/>
    <property type="match status" value="1"/>
</dbReference>
<protein>
    <submittedName>
        <fullName evidence="8">MFS transporter</fullName>
    </submittedName>
</protein>
<dbReference type="InterPro" id="IPR000849">
    <property type="entry name" value="Sugar_P_transporter"/>
</dbReference>
<keyword evidence="9" id="KW-1185">Reference proteome</keyword>
<feature type="transmembrane region" description="Helical" evidence="6">
    <location>
        <begin position="276"/>
        <end position="297"/>
    </location>
</feature>
<dbReference type="CDD" id="cd17319">
    <property type="entry name" value="MFS_ExuT_GudP_like"/>
    <property type="match status" value="1"/>
</dbReference>
<gene>
    <name evidence="8" type="ORF">OVY01_17975</name>
</gene>
<feature type="transmembrane region" description="Helical" evidence="6">
    <location>
        <begin position="44"/>
        <end position="66"/>
    </location>
</feature>
<feature type="transmembrane region" description="Helical" evidence="6">
    <location>
        <begin position="230"/>
        <end position="256"/>
    </location>
</feature>
<dbReference type="Pfam" id="PF07690">
    <property type="entry name" value="MFS_1"/>
    <property type="match status" value="1"/>
</dbReference>
<dbReference type="Gene3D" id="1.20.1250.20">
    <property type="entry name" value="MFS general substrate transporter like domains"/>
    <property type="match status" value="2"/>
</dbReference>
<comment type="caution">
    <text evidence="8">The sequence shown here is derived from an EMBL/GenBank/DDBJ whole genome shotgun (WGS) entry which is preliminary data.</text>
</comment>
<evidence type="ECO:0000256" key="3">
    <source>
        <dbReference type="ARBA" id="ARBA00022692"/>
    </source>
</evidence>
<dbReference type="RefSeq" id="WP_267848944.1">
    <property type="nucleotide sequence ID" value="NZ_JAPMXC010000010.1"/>
</dbReference>